<comment type="caution">
    <text evidence="1">The sequence shown here is derived from an EMBL/GenBank/DDBJ whole genome shotgun (WGS) entry which is preliminary data.</text>
</comment>
<proteinExistence type="predicted"/>
<evidence type="ECO:0008006" key="3">
    <source>
        <dbReference type="Google" id="ProtNLM"/>
    </source>
</evidence>
<reference evidence="1 2" key="1">
    <citation type="journal article" date="2020" name="Mol. Biol. Evol.">
        <title>Distinct Expression and Methylation Patterns for Genes with Different Fates following a Single Whole-Genome Duplication in Flowering Plants.</title>
        <authorList>
            <person name="Shi T."/>
            <person name="Rahmani R.S."/>
            <person name="Gugger P.F."/>
            <person name="Wang M."/>
            <person name="Li H."/>
            <person name="Zhang Y."/>
            <person name="Li Z."/>
            <person name="Wang Q."/>
            <person name="Van de Peer Y."/>
            <person name="Marchal K."/>
            <person name="Chen J."/>
        </authorList>
    </citation>
    <scope>NUCLEOTIDE SEQUENCE [LARGE SCALE GENOMIC DNA]</scope>
    <source>
        <tissue evidence="1">Leaf</tissue>
    </source>
</reference>
<dbReference type="Proteomes" id="UP000607653">
    <property type="component" value="Unassembled WGS sequence"/>
</dbReference>
<evidence type="ECO:0000313" key="1">
    <source>
        <dbReference type="EMBL" id="DAD31695.1"/>
    </source>
</evidence>
<keyword evidence="2" id="KW-1185">Reference proteome</keyword>
<dbReference type="Pfam" id="PF14223">
    <property type="entry name" value="Retrotran_gag_2"/>
    <property type="match status" value="1"/>
</dbReference>
<dbReference type="AlphaFoldDB" id="A0A822YL34"/>
<dbReference type="EMBL" id="DUZY01000003">
    <property type="protein sequence ID" value="DAD31695.1"/>
    <property type="molecule type" value="Genomic_DNA"/>
</dbReference>
<accession>A0A822YL34</accession>
<organism evidence="1 2">
    <name type="scientific">Nelumbo nucifera</name>
    <name type="common">Sacred lotus</name>
    <dbReference type="NCBI Taxonomy" id="4432"/>
    <lineage>
        <taxon>Eukaryota</taxon>
        <taxon>Viridiplantae</taxon>
        <taxon>Streptophyta</taxon>
        <taxon>Embryophyta</taxon>
        <taxon>Tracheophyta</taxon>
        <taxon>Spermatophyta</taxon>
        <taxon>Magnoliopsida</taxon>
        <taxon>Proteales</taxon>
        <taxon>Nelumbonaceae</taxon>
        <taxon>Nelumbo</taxon>
    </lineage>
</organism>
<sequence length="155" mass="17772">MSSKGSSSTIRFSLWQTRVEDFFAGQYILVALDHVSGLKTTSEIWKKLESLYMSKSMTNILFLNEQFYGLRMEEGANLLDHINEFNQIISQLLRVEVKVDDTDKAIILLASLSESYDNVVTTLVYGKDKLKYDEITVALLENELRKKHTEDSHGE</sequence>
<dbReference type="PANTHER" id="PTHR47481">
    <property type="match status" value="1"/>
</dbReference>
<protein>
    <recommendedName>
        <fullName evidence="3">Retrovirus-related Pol polyprotein from transposon TNT 1-94</fullName>
    </recommendedName>
</protein>
<name>A0A822YL34_NELNU</name>
<dbReference type="PANTHER" id="PTHR47481:SF22">
    <property type="entry name" value="RETROTRANSPOSON GAG DOMAIN-CONTAINING PROTEIN"/>
    <property type="match status" value="1"/>
</dbReference>
<evidence type="ECO:0000313" key="2">
    <source>
        <dbReference type="Proteomes" id="UP000607653"/>
    </source>
</evidence>
<gene>
    <name evidence="1" type="ORF">HUJ06_010546</name>
</gene>